<evidence type="ECO:0000259" key="4">
    <source>
        <dbReference type="PROSITE" id="PS50956"/>
    </source>
</evidence>
<dbReference type="PANTHER" id="PTHR30154">
    <property type="entry name" value="LEUCINE-RESPONSIVE REGULATORY PROTEIN"/>
    <property type="match status" value="1"/>
</dbReference>
<dbReference type="SUPFAM" id="SSF54909">
    <property type="entry name" value="Dimeric alpha+beta barrel"/>
    <property type="match status" value="1"/>
</dbReference>
<evidence type="ECO:0000256" key="1">
    <source>
        <dbReference type="ARBA" id="ARBA00023015"/>
    </source>
</evidence>
<gene>
    <name evidence="5" type="ORF">ACFOUO_04620</name>
</gene>
<dbReference type="Pfam" id="PF13404">
    <property type="entry name" value="HTH_AsnC-type"/>
    <property type="match status" value="1"/>
</dbReference>
<dbReference type="PROSITE" id="PS50956">
    <property type="entry name" value="HTH_ASNC_2"/>
    <property type="match status" value="1"/>
</dbReference>
<dbReference type="InterPro" id="IPR036388">
    <property type="entry name" value="WH-like_DNA-bd_sf"/>
</dbReference>
<evidence type="ECO:0000256" key="2">
    <source>
        <dbReference type="ARBA" id="ARBA00023125"/>
    </source>
</evidence>
<keyword evidence="2" id="KW-0238">DNA-binding</keyword>
<accession>A0ABV8JFP1</accession>
<organism evidence="5 6">
    <name type="scientific">Salinithrix halophila</name>
    <dbReference type="NCBI Taxonomy" id="1485204"/>
    <lineage>
        <taxon>Bacteria</taxon>
        <taxon>Bacillati</taxon>
        <taxon>Bacillota</taxon>
        <taxon>Bacilli</taxon>
        <taxon>Bacillales</taxon>
        <taxon>Thermoactinomycetaceae</taxon>
        <taxon>Salinithrix</taxon>
    </lineage>
</organism>
<comment type="caution">
    <text evidence="5">The sequence shown here is derived from an EMBL/GenBank/DDBJ whole genome shotgun (WGS) entry which is preliminary data.</text>
</comment>
<name>A0ABV8JFP1_9BACL</name>
<keyword evidence="6" id="KW-1185">Reference proteome</keyword>
<dbReference type="SMART" id="SM00344">
    <property type="entry name" value="HTH_ASNC"/>
    <property type="match status" value="1"/>
</dbReference>
<evidence type="ECO:0000313" key="5">
    <source>
        <dbReference type="EMBL" id="MFC4076088.1"/>
    </source>
</evidence>
<sequence>MDELDQKILKRLQEDGRMTFTQLAKELHMSHPSVAERIRRLQDRGVIERFTVQVPYEKVNRKVLVIIQVGELKVPCYEFEKKIQQESAVLECHRVTGSISYFIKAAVPSMEELERLVDQLIPISRVYTSVVLSSPVSYRILLPLEGKEESQIS</sequence>
<dbReference type="PRINTS" id="PR00033">
    <property type="entry name" value="HTHASNC"/>
</dbReference>
<dbReference type="InterPro" id="IPR000485">
    <property type="entry name" value="AsnC-type_HTH_dom"/>
</dbReference>
<dbReference type="PANTHER" id="PTHR30154:SF53">
    <property type="entry name" value="HTH-TYPE TRANSCRIPTIONAL REGULATOR LRPC"/>
    <property type="match status" value="1"/>
</dbReference>
<protein>
    <submittedName>
        <fullName evidence="5">Lrp/AsnC family transcriptional regulator</fullName>
    </submittedName>
</protein>
<keyword evidence="3" id="KW-0804">Transcription</keyword>
<dbReference type="InterPro" id="IPR036390">
    <property type="entry name" value="WH_DNA-bd_sf"/>
</dbReference>
<dbReference type="InterPro" id="IPR019887">
    <property type="entry name" value="Tscrpt_reg_AsnC/Lrp_C"/>
</dbReference>
<dbReference type="InterPro" id="IPR011991">
    <property type="entry name" value="ArsR-like_HTH"/>
</dbReference>
<dbReference type="InterPro" id="IPR019888">
    <property type="entry name" value="Tscrpt_reg_AsnC-like"/>
</dbReference>
<proteinExistence type="predicted"/>
<dbReference type="RefSeq" id="WP_380702614.1">
    <property type="nucleotide sequence ID" value="NZ_JBHSAP010000007.1"/>
</dbReference>
<dbReference type="SUPFAM" id="SSF46785">
    <property type="entry name" value="Winged helix' DNA-binding domain"/>
    <property type="match status" value="1"/>
</dbReference>
<dbReference type="Gene3D" id="3.30.70.920">
    <property type="match status" value="1"/>
</dbReference>
<dbReference type="CDD" id="cd00090">
    <property type="entry name" value="HTH_ARSR"/>
    <property type="match status" value="1"/>
</dbReference>
<reference evidence="6" key="1">
    <citation type="journal article" date="2019" name="Int. J. Syst. Evol. Microbiol.">
        <title>The Global Catalogue of Microorganisms (GCM) 10K type strain sequencing project: providing services to taxonomists for standard genome sequencing and annotation.</title>
        <authorList>
            <consortium name="The Broad Institute Genomics Platform"/>
            <consortium name="The Broad Institute Genome Sequencing Center for Infectious Disease"/>
            <person name="Wu L."/>
            <person name="Ma J."/>
        </authorList>
    </citation>
    <scope>NUCLEOTIDE SEQUENCE [LARGE SCALE GENOMIC DNA]</scope>
    <source>
        <strain evidence="6">IBRC-M 10813</strain>
    </source>
</reference>
<evidence type="ECO:0000313" key="6">
    <source>
        <dbReference type="Proteomes" id="UP001595843"/>
    </source>
</evidence>
<dbReference type="EMBL" id="JBHSAP010000007">
    <property type="protein sequence ID" value="MFC4076088.1"/>
    <property type="molecule type" value="Genomic_DNA"/>
</dbReference>
<dbReference type="Pfam" id="PF01037">
    <property type="entry name" value="AsnC_trans_reg"/>
    <property type="match status" value="1"/>
</dbReference>
<keyword evidence="1" id="KW-0805">Transcription regulation</keyword>
<dbReference type="InterPro" id="IPR011008">
    <property type="entry name" value="Dimeric_a/b-barrel"/>
</dbReference>
<evidence type="ECO:0000256" key="3">
    <source>
        <dbReference type="ARBA" id="ARBA00023163"/>
    </source>
</evidence>
<dbReference type="Proteomes" id="UP001595843">
    <property type="component" value="Unassembled WGS sequence"/>
</dbReference>
<dbReference type="Gene3D" id="1.10.10.10">
    <property type="entry name" value="Winged helix-like DNA-binding domain superfamily/Winged helix DNA-binding domain"/>
    <property type="match status" value="1"/>
</dbReference>
<feature type="domain" description="HTH asnC-type" evidence="4">
    <location>
        <begin position="1"/>
        <end position="62"/>
    </location>
</feature>